<dbReference type="InterPro" id="IPR004365">
    <property type="entry name" value="NA-bd_OB_tRNA"/>
</dbReference>
<dbReference type="Proteomes" id="UP001197492">
    <property type="component" value="Unassembled WGS sequence"/>
</dbReference>
<dbReference type="NCBIfam" id="TIGR00277">
    <property type="entry name" value="HDIG"/>
    <property type="match status" value="1"/>
</dbReference>
<evidence type="ECO:0000313" key="5">
    <source>
        <dbReference type="Proteomes" id="UP001196408"/>
    </source>
</evidence>
<dbReference type="EMBL" id="JAHOEF010000124">
    <property type="protein sequence ID" value="MBV3383738.1"/>
    <property type="molecule type" value="Genomic_DNA"/>
</dbReference>
<dbReference type="SMART" id="SM00471">
    <property type="entry name" value="HDc"/>
    <property type="match status" value="1"/>
</dbReference>
<dbReference type="EMBL" id="JAHOEL010000126">
    <property type="protein sequence ID" value="MBV3393774.1"/>
    <property type="molecule type" value="Genomic_DNA"/>
</dbReference>
<dbReference type="Proteomes" id="UP001196408">
    <property type="component" value="Unassembled WGS sequence"/>
</dbReference>
<sequence length="313" mass="35229">MIKINEMNPGKETVGFEAIIISVTVGKTNGANKSSYLNIVLQDATGTIDAKLWSATDEQIRLFERGQVVRGKGDIINYKGMRQMKIVKLEPIEMNDEQKALFLPQPPIEKAVMQKELDMYMKKIHNIRLYAIVHGLIEKHYTAFVNYPAATKNHHDFASGLLYHTLCMLKLANQLINVYSYLDADLLYAGVILHDIGKVKEFTGPIVPAYSIEGSLVGHISIGHAMVKDMAEELHIEGEEVFLLEHMILSHHGKQEYGSPVLPQIPEAEALTLIDNVDARMNMFEKALKDTEPGSYSARIFGLENRNVYKSHH</sequence>
<feature type="domain" description="HD/PDEase" evidence="2">
    <location>
        <begin position="157"/>
        <end position="289"/>
    </location>
</feature>
<gene>
    <name evidence="3" type="ORF">KSV97_11065</name>
    <name evidence="4" type="ORF">KSW06_11085</name>
</gene>
<protein>
    <submittedName>
        <fullName evidence="3">HD domain-containing protein</fullName>
    </submittedName>
</protein>
<evidence type="ECO:0000256" key="1">
    <source>
        <dbReference type="ARBA" id="ARBA00022801"/>
    </source>
</evidence>
<evidence type="ECO:0000313" key="6">
    <source>
        <dbReference type="Proteomes" id="UP001197492"/>
    </source>
</evidence>
<comment type="caution">
    <text evidence="3">The sequence shown here is derived from an EMBL/GenBank/DDBJ whole genome shotgun (WGS) entry which is preliminary data.</text>
</comment>
<dbReference type="InterPro" id="IPR050798">
    <property type="entry name" value="YhaM_exoribonuc/phosphodiest"/>
</dbReference>
<proteinExistence type="predicted"/>
<dbReference type="FunFam" id="1.10.3210.10:FF:000008">
    <property type="entry name" value="3'-5' exoribonuclease YhaM"/>
    <property type="match status" value="1"/>
</dbReference>
<name>A0AAW4MY35_9FIRM</name>
<keyword evidence="6" id="KW-1185">Reference proteome</keyword>
<keyword evidence="1" id="KW-0378">Hydrolase</keyword>
<dbReference type="PANTHER" id="PTHR37294">
    <property type="entry name" value="3'-5' EXORIBONUCLEASE YHAM"/>
    <property type="match status" value="1"/>
</dbReference>
<dbReference type="Pfam" id="PF01966">
    <property type="entry name" value="HD"/>
    <property type="match status" value="1"/>
</dbReference>
<dbReference type="GO" id="GO:0003676">
    <property type="term" value="F:nucleic acid binding"/>
    <property type="evidence" value="ECO:0007669"/>
    <property type="project" value="InterPro"/>
</dbReference>
<dbReference type="AlphaFoldDB" id="A0AAW4MY35"/>
<organism evidence="3 5">
    <name type="scientific">Catenibacterium mitsuokai</name>
    <dbReference type="NCBI Taxonomy" id="100886"/>
    <lineage>
        <taxon>Bacteria</taxon>
        <taxon>Bacillati</taxon>
        <taxon>Bacillota</taxon>
        <taxon>Erysipelotrichia</taxon>
        <taxon>Erysipelotrichales</taxon>
        <taxon>Coprobacillaceae</taxon>
        <taxon>Catenibacterium</taxon>
    </lineage>
</organism>
<evidence type="ECO:0000259" key="2">
    <source>
        <dbReference type="SMART" id="SM00471"/>
    </source>
</evidence>
<dbReference type="Pfam" id="PF01336">
    <property type="entry name" value="tRNA_anti-codon"/>
    <property type="match status" value="1"/>
</dbReference>
<dbReference type="InterPro" id="IPR003607">
    <property type="entry name" value="HD/PDEase_dom"/>
</dbReference>
<dbReference type="RefSeq" id="WP_217748360.1">
    <property type="nucleotide sequence ID" value="NZ_JAHOEB010000126.1"/>
</dbReference>
<dbReference type="InterPro" id="IPR006674">
    <property type="entry name" value="HD_domain"/>
</dbReference>
<evidence type="ECO:0000313" key="3">
    <source>
        <dbReference type="EMBL" id="MBV3383738.1"/>
    </source>
</evidence>
<reference evidence="3 6" key="1">
    <citation type="submission" date="2021-06" db="EMBL/GenBank/DDBJ databases">
        <title>Collection of gut derived symbiotic bacterial strains cultured from healthy donors.</title>
        <authorList>
            <person name="Lin H."/>
            <person name="Littmann E."/>
            <person name="Pamer E.G."/>
        </authorList>
    </citation>
    <scope>NUCLEOTIDE SEQUENCE</scope>
    <source>
        <strain evidence="4 6">MSK.21.70</strain>
        <strain evidence="3">MSK.21.82</strain>
    </source>
</reference>
<dbReference type="PANTHER" id="PTHR37294:SF1">
    <property type="entry name" value="3'-5' EXORIBONUCLEASE YHAM"/>
    <property type="match status" value="1"/>
</dbReference>
<dbReference type="CDD" id="cd04492">
    <property type="entry name" value="YhaM_OBF_like"/>
    <property type="match status" value="1"/>
</dbReference>
<dbReference type="GO" id="GO:0016787">
    <property type="term" value="F:hydrolase activity"/>
    <property type="evidence" value="ECO:0007669"/>
    <property type="project" value="UniProtKB-KW"/>
</dbReference>
<dbReference type="CDD" id="cd00077">
    <property type="entry name" value="HDc"/>
    <property type="match status" value="1"/>
</dbReference>
<dbReference type="InterPro" id="IPR006675">
    <property type="entry name" value="HDIG_dom"/>
</dbReference>
<evidence type="ECO:0000313" key="4">
    <source>
        <dbReference type="EMBL" id="MBV3393774.1"/>
    </source>
</evidence>
<accession>A0AAW4MY35</accession>
<dbReference type="GO" id="GO:0031125">
    <property type="term" value="P:rRNA 3'-end processing"/>
    <property type="evidence" value="ECO:0007669"/>
    <property type="project" value="TreeGrafter"/>
</dbReference>